<dbReference type="EnsemblPlants" id="EMT17475">
    <property type="protein sequence ID" value="EMT17475"/>
    <property type="gene ID" value="F775_24124"/>
</dbReference>
<dbReference type="GO" id="GO:0000226">
    <property type="term" value="P:microtubule cytoskeleton organization"/>
    <property type="evidence" value="ECO:0007669"/>
    <property type="project" value="InterPro"/>
</dbReference>
<name>R7WCQ9_AEGTA</name>
<dbReference type="GO" id="GO:0005737">
    <property type="term" value="C:cytoplasm"/>
    <property type="evidence" value="ECO:0007669"/>
    <property type="project" value="TreeGrafter"/>
</dbReference>
<keyword evidence="2" id="KW-0493">Microtubule</keyword>
<evidence type="ECO:0000256" key="1">
    <source>
        <dbReference type="ARBA" id="ARBA00006187"/>
    </source>
</evidence>
<comment type="similarity">
    <text evidence="1">Belongs to the MAP65/ASE1 family.</text>
</comment>
<dbReference type="Gene3D" id="1.20.58.1520">
    <property type="match status" value="1"/>
</dbReference>
<evidence type="ECO:0000313" key="3">
    <source>
        <dbReference type="EnsemblPlants" id="EMT17475"/>
    </source>
</evidence>
<dbReference type="GO" id="GO:0008017">
    <property type="term" value="F:microtubule binding"/>
    <property type="evidence" value="ECO:0007669"/>
    <property type="project" value="InterPro"/>
</dbReference>
<protein>
    <submittedName>
        <fullName evidence="3">Uncharacterized protein</fullName>
    </submittedName>
</protein>
<dbReference type="GO" id="GO:0005874">
    <property type="term" value="C:microtubule"/>
    <property type="evidence" value="ECO:0007669"/>
    <property type="project" value="UniProtKB-KW"/>
</dbReference>
<organism evidence="3">
    <name type="scientific">Aegilops tauschii</name>
    <name type="common">Tausch's goatgrass</name>
    <name type="synonym">Aegilops squarrosa</name>
    <dbReference type="NCBI Taxonomy" id="37682"/>
    <lineage>
        <taxon>Eukaryota</taxon>
        <taxon>Viridiplantae</taxon>
        <taxon>Streptophyta</taxon>
        <taxon>Embryophyta</taxon>
        <taxon>Tracheophyta</taxon>
        <taxon>Spermatophyta</taxon>
        <taxon>Magnoliopsida</taxon>
        <taxon>Liliopsida</taxon>
        <taxon>Poales</taxon>
        <taxon>Poaceae</taxon>
        <taxon>BOP clade</taxon>
        <taxon>Pooideae</taxon>
        <taxon>Triticodae</taxon>
        <taxon>Triticeae</taxon>
        <taxon>Triticinae</taxon>
        <taxon>Aegilops</taxon>
    </lineage>
</organism>
<dbReference type="AlphaFoldDB" id="R7WCQ9"/>
<reference evidence="3" key="1">
    <citation type="submission" date="2015-06" db="UniProtKB">
        <authorList>
            <consortium name="EnsemblPlants"/>
        </authorList>
    </citation>
    <scope>IDENTIFICATION</scope>
</reference>
<dbReference type="InterPro" id="IPR007145">
    <property type="entry name" value="MAP65_Ase1_PRC1"/>
</dbReference>
<proteinExistence type="inferred from homology"/>
<accession>R7WCQ9</accession>
<dbReference type="Pfam" id="PF03999">
    <property type="entry name" value="MAP65_ASE1"/>
    <property type="match status" value="1"/>
</dbReference>
<dbReference type="PANTHER" id="PTHR19321">
    <property type="entry name" value="PROTEIN REGULATOR OF CYTOKINESIS 1 PRC1-RELATED"/>
    <property type="match status" value="1"/>
</dbReference>
<dbReference type="GO" id="GO:0005819">
    <property type="term" value="C:spindle"/>
    <property type="evidence" value="ECO:0007669"/>
    <property type="project" value="TreeGrafter"/>
</dbReference>
<evidence type="ECO:0000256" key="2">
    <source>
        <dbReference type="ARBA" id="ARBA00022701"/>
    </source>
</evidence>
<dbReference type="PANTHER" id="PTHR19321:SF25">
    <property type="entry name" value="ASSOCIATED PROTEIN FAMILY PROTEIN, PUTATIVE, EXPRESSED-RELATED"/>
    <property type="match status" value="1"/>
</dbReference>
<sequence>MSDEEGLARMITGTGRGAHLNLKHAEKAGVLVQKIPTMIDNLIDKTFAWEDESNTPFLYDVDQKNMYNLLRKENEMIFGSKSVPRKISSFNRRTPKWERGWFHDSDAHTQAFDTTLVLWTVQQLLQGEPADDGGTTQLLGGFQG</sequence>